<dbReference type="InterPro" id="IPR029787">
    <property type="entry name" value="Nucleotide_cyclase"/>
</dbReference>
<dbReference type="Pfam" id="PF00211">
    <property type="entry name" value="Guanylate_cyc"/>
    <property type="match status" value="1"/>
</dbReference>
<dbReference type="GO" id="GO:0004016">
    <property type="term" value="F:adenylate cyclase activity"/>
    <property type="evidence" value="ECO:0007669"/>
    <property type="project" value="UniProtKB-ARBA"/>
</dbReference>
<accession>A0A4R2GVH0</accession>
<feature type="transmembrane region" description="Helical" evidence="1">
    <location>
        <begin position="89"/>
        <end position="110"/>
    </location>
</feature>
<feature type="domain" description="Guanylate cyclase" evidence="2">
    <location>
        <begin position="251"/>
        <end position="383"/>
    </location>
</feature>
<feature type="transmembrane region" description="Helical" evidence="1">
    <location>
        <begin position="116"/>
        <end position="135"/>
    </location>
</feature>
<dbReference type="PROSITE" id="PS50125">
    <property type="entry name" value="GUANYLATE_CYCLASE_2"/>
    <property type="match status" value="1"/>
</dbReference>
<keyword evidence="1" id="KW-1133">Transmembrane helix</keyword>
<evidence type="ECO:0000256" key="1">
    <source>
        <dbReference type="SAM" id="Phobius"/>
    </source>
</evidence>
<dbReference type="Gene3D" id="3.30.70.1230">
    <property type="entry name" value="Nucleotide cyclase"/>
    <property type="match status" value="1"/>
</dbReference>
<dbReference type="SUPFAM" id="SSF55073">
    <property type="entry name" value="Nucleotide cyclase"/>
    <property type="match status" value="1"/>
</dbReference>
<feature type="transmembrane region" description="Helical" evidence="1">
    <location>
        <begin position="55"/>
        <end position="77"/>
    </location>
</feature>
<dbReference type="PANTHER" id="PTHR43081">
    <property type="entry name" value="ADENYLATE CYCLASE, TERMINAL-DIFFERENTIATION SPECIFIC-RELATED"/>
    <property type="match status" value="1"/>
</dbReference>
<sequence>MARPMPPQGRELLRTADLGAERQVSYVRIATALLLLVALWLLTTPEDYASPEPAVMLRVAEATLIVLFLSGGIALALVQTGRWRPWMAYLTVTVDTGVVLINLGMTAASIRLGGNFLPAYPAASGIPLILVMSIVRMRPAVQAYAGLLIIVGALAIAAVWGQRVDAGSAPLVGPLAPMFGDNANAMRLLILVGMAGITWLATVRGRAMLLRAVDETRRRMNLGRYLPSELSQILATESMDDLKQGSRKKVGLLFVDIRNSTSMEESLDARSLSVMINAFRDHLTRIAQKHDAVIDKFIGDGAFLVCGLLDSRRDDARRTIACAVEIVQTMELWSREREAEGQPPVRVGAGVHFGEAFVGAIGNDDRLEFTVLGDAVNVAARLEQATKTRLTPLLVSGDALAAAGDDTPQRLAGYRFVGAEQLRGRAAPVRLYAPLATDRLAQRPRS</sequence>
<dbReference type="RefSeq" id="WP_132004078.1">
    <property type="nucleotide sequence ID" value="NZ_JBHUNN010000002.1"/>
</dbReference>
<keyword evidence="4" id="KW-1185">Reference proteome</keyword>
<dbReference type="GO" id="GO:0009190">
    <property type="term" value="P:cyclic nucleotide biosynthetic process"/>
    <property type="evidence" value="ECO:0007669"/>
    <property type="project" value="InterPro"/>
</dbReference>
<dbReference type="InterPro" id="IPR050697">
    <property type="entry name" value="Adenylyl/Guanylyl_Cyclase_3/4"/>
</dbReference>
<feature type="transmembrane region" description="Helical" evidence="1">
    <location>
        <begin position="142"/>
        <end position="161"/>
    </location>
</feature>
<reference evidence="3 4" key="1">
    <citation type="submission" date="2019-03" db="EMBL/GenBank/DDBJ databases">
        <title>Genomic Encyclopedia of Type Strains, Phase IV (KMG-IV): sequencing the most valuable type-strain genomes for metagenomic binning, comparative biology and taxonomic classification.</title>
        <authorList>
            <person name="Goeker M."/>
        </authorList>
    </citation>
    <scope>NUCLEOTIDE SEQUENCE [LARGE SCALE GENOMIC DNA]</scope>
    <source>
        <strain evidence="3 4">DSM 22958</strain>
    </source>
</reference>
<dbReference type="OrthoDB" id="9789782at2"/>
<dbReference type="SMART" id="SM00044">
    <property type="entry name" value="CYCc"/>
    <property type="match status" value="1"/>
</dbReference>
<dbReference type="GO" id="GO:0035556">
    <property type="term" value="P:intracellular signal transduction"/>
    <property type="evidence" value="ECO:0007669"/>
    <property type="project" value="InterPro"/>
</dbReference>
<keyword evidence="1" id="KW-0812">Transmembrane</keyword>
<evidence type="ECO:0000259" key="2">
    <source>
        <dbReference type="PROSITE" id="PS50125"/>
    </source>
</evidence>
<evidence type="ECO:0000313" key="4">
    <source>
        <dbReference type="Proteomes" id="UP000294881"/>
    </source>
</evidence>
<name>A0A4R2GVH0_9HYPH</name>
<evidence type="ECO:0000313" key="3">
    <source>
        <dbReference type="EMBL" id="TCO14613.1"/>
    </source>
</evidence>
<dbReference type="Proteomes" id="UP000294881">
    <property type="component" value="Unassembled WGS sequence"/>
</dbReference>
<gene>
    <name evidence="3" type="ORF">EV666_103121</name>
</gene>
<dbReference type="AlphaFoldDB" id="A0A4R2GVH0"/>
<organism evidence="3 4">
    <name type="scientific">Camelimonas lactis</name>
    <dbReference type="NCBI Taxonomy" id="659006"/>
    <lineage>
        <taxon>Bacteria</taxon>
        <taxon>Pseudomonadati</taxon>
        <taxon>Pseudomonadota</taxon>
        <taxon>Alphaproteobacteria</taxon>
        <taxon>Hyphomicrobiales</taxon>
        <taxon>Chelatococcaceae</taxon>
        <taxon>Camelimonas</taxon>
    </lineage>
</organism>
<comment type="caution">
    <text evidence="3">The sequence shown here is derived from an EMBL/GenBank/DDBJ whole genome shotgun (WGS) entry which is preliminary data.</text>
</comment>
<dbReference type="CDD" id="cd07302">
    <property type="entry name" value="CHD"/>
    <property type="match status" value="1"/>
</dbReference>
<feature type="transmembrane region" description="Helical" evidence="1">
    <location>
        <begin position="185"/>
        <end position="203"/>
    </location>
</feature>
<proteinExistence type="predicted"/>
<keyword evidence="1" id="KW-0472">Membrane</keyword>
<dbReference type="PANTHER" id="PTHR43081:SF1">
    <property type="entry name" value="ADENYLATE CYCLASE, TERMINAL-DIFFERENTIATION SPECIFIC"/>
    <property type="match status" value="1"/>
</dbReference>
<dbReference type="InterPro" id="IPR001054">
    <property type="entry name" value="A/G_cyclase"/>
</dbReference>
<feature type="transmembrane region" description="Helical" evidence="1">
    <location>
        <begin position="24"/>
        <end position="43"/>
    </location>
</feature>
<dbReference type="EMBL" id="SLWL01000003">
    <property type="protein sequence ID" value="TCO14613.1"/>
    <property type="molecule type" value="Genomic_DNA"/>
</dbReference>
<protein>
    <submittedName>
        <fullName evidence="3">Adenylate cyclase</fullName>
    </submittedName>
</protein>